<evidence type="ECO:0000256" key="2">
    <source>
        <dbReference type="ARBA" id="ARBA00011245"/>
    </source>
</evidence>
<dbReference type="AlphaFoldDB" id="A0A554VDL3"/>
<keyword evidence="5" id="KW-1185">Reference proteome</keyword>
<dbReference type="Proteomes" id="UP000318833">
    <property type="component" value="Unassembled WGS sequence"/>
</dbReference>
<reference evidence="4 5" key="1">
    <citation type="submission" date="2019-07" db="EMBL/GenBank/DDBJ databases">
        <title>The draft genome sequence of Aquimarina algiphila M91.</title>
        <authorList>
            <person name="Meng X."/>
        </authorList>
    </citation>
    <scope>NUCLEOTIDE SEQUENCE [LARGE SCALE GENOMIC DNA]</scope>
    <source>
        <strain evidence="4 5">M91</strain>
    </source>
</reference>
<name>A0A554VDL3_9FLAO</name>
<evidence type="ECO:0000313" key="5">
    <source>
        <dbReference type="Proteomes" id="UP000318833"/>
    </source>
</evidence>
<keyword evidence="3" id="KW-0106">Calcium</keyword>
<dbReference type="OrthoDB" id="9795355at2"/>
<protein>
    <submittedName>
        <fullName evidence="4">Aldose 1-epimerase</fullName>
    </submittedName>
</protein>
<gene>
    <name evidence="4" type="ORF">FOF46_24450</name>
</gene>
<dbReference type="SUPFAM" id="SSF74650">
    <property type="entry name" value="Galactose mutarotase-like"/>
    <property type="match status" value="1"/>
</dbReference>
<dbReference type="RefSeq" id="WP_143918276.1">
    <property type="nucleotide sequence ID" value="NZ_CANMIK010000033.1"/>
</dbReference>
<accession>A0A554VDL3</accession>
<dbReference type="GO" id="GO:0016853">
    <property type="term" value="F:isomerase activity"/>
    <property type="evidence" value="ECO:0007669"/>
    <property type="project" value="InterPro"/>
</dbReference>
<dbReference type="Gene3D" id="2.70.98.10">
    <property type="match status" value="1"/>
</dbReference>
<dbReference type="Pfam" id="PF01263">
    <property type="entry name" value="Aldose_epim"/>
    <property type="match status" value="1"/>
</dbReference>
<dbReference type="InterPro" id="IPR008183">
    <property type="entry name" value="Aldose_1/G6P_1-epimerase"/>
</dbReference>
<dbReference type="InterPro" id="IPR014718">
    <property type="entry name" value="GH-type_carb-bd"/>
</dbReference>
<dbReference type="EMBL" id="VLNR01000068">
    <property type="protein sequence ID" value="TSE04980.1"/>
    <property type="molecule type" value="Genomic_DNA"/>
</dbReference>
<evidence type="ECO:0000313" key="4">
    <source>
        <dbReference type="EMBL" id="TSE04980.1"/>
    </source>
</evidence>
<dbReference type="InterPro" id="IPR011013">
    <property type="entry name" value="Gal_mutarotase_sf_dom"/>
</dbReference>
<organism evidence="4 5">
    <name type="scientific">Aquimarina algiphila</name>
    <dbReference type="NCBI Taxonomy" id="2047982"/>
    <lineage>
        <taxon>Bacteria</taxon>
        <taxon>Pseudomonadati</taxon>
        <taxon>Bacteroidota</taxon>
        <taxon>Flavobacteriia</taxon>
        <taxon>Flavobacteriales</taxon>
        <taxon>Flavobacteriaceae</taxon>
        <taxon>Aquimarina</taxon>
    </lineage>
</organism>
<evidence type="ECO:0000256" key="3">
    <source>
        <dbReference type="ARBA" id="ARBA00022837"/>
    </source>
</evidence>
<evidence type="ECO:0000256" key="1">
    <source>
        <dbReference type="ARBA" id="ARBA00001913"/>
    </source>
</evidence>
<dbReference type="GO" id="GO:0030246">
    <property type="term" value="F:carbohydrate binding"/>
    <property type="evidence" value="ECO:0007669"/>
    <property type="project" value="InterPro"/>
</dbReference>
<dbReference type="GO" id="GO:0005975">
    <property type="term" value="P:carbohydrate metabolic process"/>
    <property type="evidence" value="ECO:0007669"/>
    <property type="project" value="InterPro"/>
</dbReference>
<comment type="cofactor">
    <cofactor evidence="1">
        <name>Ca(2+)</name>
        <dbReference type="ChEBI" id="CHEBI:29108"/>
    </cofactor>
</comment>
<proteinExistence type="predicted"/>
<comment type="subunit">
    <text evidence="2">Monomer.</text>
</comment>
<comment type="caution">
    <text evidence="4">The sequence shown here is derived from an EMBL/GenBank/DDBJ whole genome shotgun (WGS) entry which is preliminary data.</text>
</comment>
<sequence length="266" mass="30382">MADTIKLRSDDNHSVVTIYKGELISYQLMGVEVMHQKGDPGWGSTEIEMFPIIGATAANDFSVQTAKGEAKLDQHGILRGMEYLPMQEERSKASFYKTYKANTEVKNPKFPEKSTQQYMHWPYDFQFTKIFDLTNGSLTIYFEIKSEDGMPFMLGFHPAFKIYSKNPILRTGNTLVSLDEVLEVGSSAFLLEECKELVLENNDSLIVNLKTKGFRHMMLWSEVSNMVCIEPITFYPSSVSIPQLHKGFDYSSEYEKYQVTISPLLL</sequence>